<reference evidence="14 15" key="3">
    <citation type="submission" date="2016-04" db="EMBL/GenBank/DDBJ databases">
        <authorList>
            <person name="Millard A."/>
        </authorList>
    </citation>
    <scope>NUCLEOTIDE SEQUENCE [LARGE SCALE GENOMIC DNA]</scope>
    <source>
        <strain evidence="14">Isolate 22</strain>
    </source>
</reference>
<dbReference type="Proteomes" id="UP000249070">
    <property type="component" value="Unassembled WGS sequence"/>
</dbReference>
<evidence type="ECO:0000256" key="5">
    <source>
        <dbReference type="SAM" id="Phobius"/>
    </source>
</evidence>
<proteinExistence type="predicted"/>
<feature type="transmembrane region" description="Helical" evidence="5">
    <location>
        <begin position="118"/>
        <end position="143"/>
    </location>
</feature>
<evidence type="ECO:0000313" key="15">
    <source>
        <dbReference type="Proteomes" id="UP000183509"/>
    </source>
</evidence>
<dbReference type="RefSeq" id="WP_002295088.1">
    <property type="nucleotide sequence ID" value="NZ_AP022341.1"/>
</dbReference>
<evidence type="ECO:0000313" key="21">
    <source>
        <dbReference type="Proteomes" id="UP000469871"/>
    </source>
</evidence>
<dbReference type="AlphaFoldDB" id="A0A132Z4Q8"/>
<dbReference type="EMBL" id="QHGU01000005">
    <property type="protein sequence ID" value="PZM56884.1"/>
    <property type="molecule type" value="Genomic_DNA"/>
</dbReference>
<evidence type="ECO:0000313" key="6">
    <source>
        <dbReference type="EMBL" id="KAB7572888.1"/>
    </source>
</evidence>
<dbReference type="PATRIC" id="fig|1352.1358.peg.1054"/>
<dbReference type="OMA" id="YIGYNRG"/>
<dbReference type="PANTHER" id="PTHR37306:SF1">
    <property type="entry name" value="COLICIN V PRODUCTION PROTEIN"/>
    <property type="match status" value="1"/>
</dbReference>
<dbReference type="Proteomes" id="UP000469871">
    <property type="component" value="Unassembled WGS sequence"/>
</dbReference>
<dbReference type="GO" id="GO:0016020">
    <property type="term" value="C:membrane"/>
    <property type="evidence" value="ECO:0007669"/>
    <property type="project" value="UniProtKB-SubCell"/>
</dbReference>
<dbReference type="EMBL" id="LEQJ01000002">
    <property type="protein sequence ID" value="RBS34850.1"/>
    <property type="molecule type" value="Genomic_DNA"/>
</dbReference>
<comment type="caution">
    <text evidence="9">The sequence shown here is derived from an EMBL/GenBank/DDBJ whole genome shotgun (WGS) entry which is preliminary data.</text>
</comment>
<reference evidence="10 17" key="5">
    <citation type="submission" date="2017-05" db="EMBL/GenBank/DDBJ databases">
        <title>The Genome Sequence of Enterococcus faecium 6F2_DIV0138.</title>
        <authorList>
            <consortium name="The Broad Institute Genomics Platform"/>
            <consortium name="The Broad Institute Genomic Center for Infectious Diseases"/>
            <person name="Earl A."/>
            <person name="Manson A."/>
            <person name="Schwartman J."/>
            <person name="Gilmore M."/>
            <person name="Abouelleil A."/>
            <person name="Cao P."/>
            <person name="Chapman S."/>
            <person name="Cusick C."/>
            <person name="Shea T."/>
            <person name="Young S."/>
            <person name="Neafsey D."/>
            <person name="Nusbaum C."/>
            <person name="Birren B."/>
        </authorList>
    </citation>
    <scope>NUCLEOTIDE SEQUENCE [LARGE SCALE GENOMIC DNA]</scope>
    <source>
        <strain evidence="10 17">6F2_DIV0138</strain>
    </source>
</reference>
<dbReference type="GeneID" id="66454871"/>
<dbReference type="PANTHER" id="PTHR37306">
    <property type="entry name" value="COLICIN V PRODUCTION PROTEIN"/>
    <property type="match status" value="1"/>
</dbReference>
<reference evidence="8" key="9">
    <citation type="submission" date="2022-05" db="EMBL/GenBank/DDBJ databases">
        <title>Draft genome sequences of Clostridium perfringens strains isolated from Peru.</title>
        <authorList>
            <person name="Hurtado R."/>
            <person name="Lima L."/>
            <person name="Sousa T."/>
            <person name="Jaiswal A.K."/>
            <person name="Tiwari S."/>
            <person name="Maturrano L."/>
            <person name="Brenig B."/>
            <person name="Azevedo V."/>
        </authorList>
    </citation>
    <scope>NUCLEOTIDE SEQUENCE</scope>
    <source>
        <strain evidence="8">CP4</strain>
    </source>
</reference>
<dbReference type="Pfam" id="PF02674">
    <property type="entry name" value="Colicin_V"/>
    <property type="match status" value="1"/>
</dbReference>
<keyword evidence="3 5" id="KW-1133">Transmembrane helix</keyword>
<evidence type="ECO:0000313" key="20">
    <source>
        <dbReference type="Proteomes" id="UP000289562"/>
    </source>
</evidence>
<dbReference type="GO" id="GO:0009403">
    <property type="term" value="P:toxin biosynthetic process"/>
    <property type="evidence" value="ECO:0007669"/>
    <property type="project" value="InterPro"/>
</dbReference>
<comment type="subcellular location">
    <subcellularLocation>
        <location evidence="1">Membrane</location>
        <topology evidence="1">Multi-pass membrane protein</topology>
    </subcellularLocation>
</comment>
<reference evidence="9 16" key="4">
    <citation type="submission" date="2017-02" db="EMBL/GenBank/DDBJ databases">
        <title>Clonality and virulence of isolates of VRE in Hematopoietic Stem Cell Transplanted (HSCT) patients.</title>
        <authorList>
            <person name="Marchi A.P."/>
            <person name="Martins R.C."/>
            <person name="Marie S.K."/>
            <person name="Levin A.S."/>
            <person name="Costa S.F."/>
        </authorList>
    </citation>
    <scope>NUCLEOTIDE SEQUENCE [LARGE SCALE GENOMIC DNA]</scope>
    <source>
        <strain evidence="9 16">LIM1759</strain>
    </source>
</reference>
<evidence type="ECO:0000313" key="13">
    <source>
        <dbReference type="EMBL" id="RXU92442.1"/>
    </source>
</evidence>
<reference evidence="7" key="2">
    <citation type="submission" date="2016-01" db="EMBL/GenBank/DDBJ databases">
        <title>Molecular Mechanisms for transfer of large genomic segments between Enterococcus faecium strains.</title>
        <authorList>
            <person name="Garcia-Solache M.A."/>
            <person name="Lebreton F."/>
            <person name="Mclaughlin R.E."/>
            <person name="Whiteaker J.D."/>
            <person name="Gilmore M.S."/>
            <person name="Rice L.B."/>
        </authorList>
    </citation>
    <scope>NUCLEOTIDE SEQUENCE [LARGE SCALE GENOMIC DNA]</scope>
    <source>
        <strain evidence="7">D344RRF x C68</strain>
    </source>
</reference>
<sequence length="182" mass="20744">MLSLLILFLLLIAFFSGARRGFALQIIFAIGYVLSFIAAQHFYKPLASHLELYIPYPAVTPTSKLAFFDQVFAFHLDEAFYAGTAFLIILLIGWLLTRFVGVFVHGLTYVPILRQVDWIAGGILSLIMAYVTIFLILQLLAFVPLDVVQNQFGEHSFARFIVERTPFLTNKMYELWVTNILN</sequence>
<feature type="transmembrane region" description="Helical" evidence="5">
    <location>
        <begin position="79"/>
        <end position="97"/>
    </location>
</feature>
<dbReference type="EMBL" id="FKLM01000005">
    <property type="protein sequence ID" value="SAY78251.1"/>
    <property type="molecule type" value="Genomic_DNA"/>
</dbReference>
<organism evidence="9 16">
    <name type="scientific">Enterococcus faecium</name>
    <name type="common">Streptococcus faecium</name>
    <dbReference type="NCBI Taxonomy" id="1352"/>
    <lineage>
        <taxon>Bacteria</taxon>
        <taxon>Bacillati</taxon>
        <taxon>Bacillota</taxon>
        <taxon>Bacilli</taxon>
        <taxon>Lactobacillales</taxon>
        <taxon>Enterococcaceae</taxon>
        <taxon>Enterococcus</taxon>
    </lineage>
</organism>
<dbReference type="Proteomes" id="UP000253144">
    <property type="component" value="Unassembled WGS sequence"/>
</dbReference>
<evidence type="ECO:0000313" key="17">
    <source>
        <dbReference type="Proteomes" id="UP000194737"/>
    </source>
</evidence>
<name>A0A132Z4Q8_ENTFC</name>
<evidence type="ECO:0000313" key="12">
    <source>
        <dbReference type="EMBL" id="RBS34850.1"/>
    </source>
</evidence>
<reference evidence="13 20" key="6">
    <citation type="submission" date="2017-12" db="EMBL/GenBank/DDBJ databases">
        <title>A pool of 800 enterococci isolated from chicken carcass rinse samples from New Zealand.</title>
        <authorList>
            <person name="Zhang J."/>
            <person name="Rogers L."/>
            <person name="Midwinter A."/>
            <person name="French N."/>
        </authorList>
    </citation>
    <scope>NUCLEOTIDE SEQUENCE [LARGE SCALE GENOMIC DNA]</scope>
    <source>
        <strain evidence="13 20">EN697</strain>
    </source>
</reference>
<dbReference type="Proteomes" id="UP000289562">
    <property type="component" value="Unassembled WGS sequence"/>
</dbReference>
<dbReference type="Proteomes" id="UP000183509">
    <property type="component" value="Unassembled WGS sequence"/>
</dbReference>
<reference evidence="12 19" key="1">
    <citation type="submission" date="2015-06" db="EMBL/GenBank/DDBJ databases">
        <title>The Genome Sequence of Enterococcus faecium 131EA1.</title>
        <authorList>
            <consortium name="The Broad Institute Genomics Platform"/>
            <consortium name="The Broad Institute Genome Sequencing Center for Infectious Disease"/>
            <person name="Earl A.M."/>
            <person name="Van Tyne D."/>
            <person name="Lebreton F."/>
            <person name="Saavedra J.T."/>
            <person name="Gilmore M.S."/>
            <person name="Manson Mcguire A."/>
            <person name="Clock S."/>
            <person name="Crupain M."/>
            <person name="Rangan U."/>
            <person name="Young S."/>
            <person name="Abouelleil A."/>
            <person name="Cao P."/>
            <person name="Chapman S.B."/>
            <person name="Griggs A."/>
            <person name="Priest M."/>
            <person name="Shea T."/>
            <person name="Wortman J."/>
            <person name="Nusbaum C."/>
            <person name="Birren B."/>
        </authorList>
    </citation>
    <scope>NUCLEOTIDE SEQUENCE [LARGE SCALE GENOMIC DNA]</scope>
    <source>
        <strain evidence="12 19">131EA1</strain>
    </source>
</reference>
<dbReference type="Proteomes" id="UP000191171">
    <property type="component" value="Unassembled WGS sequence"/>
</dbReference>
<accession>A0A132Z4Q8</accession>
<dbReference type="EMBL" id="WEFP01000002">
    <property type="protein sequence ID" value="KAB7572888.1"/>
    <property type="molecule type" value="Genomic_DNA"/>
</dbReference>
<protein>
    <submittedName>
        <fullName evidence="9">Colicin V production protein CvpA</fullName>
    </submittedName>
    <submittedName>
        <fullName evidence="6">CvpA family protein</fullName>
    </submittedName>
</protein>
<evidence type="ECO:0000313" key="10">
    <source>
        <dbReference type="EMBL" id="OTN99308.1"/>
    </source>
</evidence>
<evidence type="ECO:0000313" key="8">
    <source>
        <dbReference type="EMBL" id="MDC4246815.1"/>
    </source>
</evidence>
<gene>
    <name evidence="10" type="ORF">A5804_000795</name>
    <name evidence="7" type="ORF">AWT83_08365</name>
    <name evidence="9" type="ORF">B1P95_05990</name>
    <name evidence="13" type="ORF">CYQ77_00265</name>
    <name evidence="11" type="ORF">DKP91_01750</name>
    <name evidence="14" type="ORF">DTPHA_600506</name>
    <name evidence="12" type="ORF">EB12_00275</name>
    <name evidence="6" type="ORF">GBM73_13865</name>
    <name evidence="8" type="ORF">M3X98_01915</name>
</gene>
<dbReference type="EMBL" id="JAMWMK010000002">
    <property type="protein sequence ID" value="MDC4246815.1"/>
    <property type="molecule type" value="Genomic_DNA"/>
</dbReference>
<evidence type="ECO:0000313" key="11">
    <source>
        <dbReference type="EMBL" id="PZM56884.1"/>
    </source>
</evidence>
<dbReference type="Proteomes" id="UP000070452">
    <property type="component" value="Unassembled WGS sequence"/>
</dbReference>
<evidence type="ECO:0000313" key="18">
    <source>
        <dbReference type="Proteomes" id="UP000249070"/>
    </source>
</evidence>
<keyword evidence="4 5" id="KW-0472">Membrane</keyword>
<evidence type="ECO:0000313" key="16">
    <source>
        <dbReference type="Proteomes" id="UP000191171"/>
    </source>
</evidence>
<dbReference type="Proteomes" id="UP001141166">
    <property type="component" value="Unassembled WGS sequence"/>
</dbReference>
<evidence type="ECO:0000313" key="7">
    <source>
        <dbReference type="EMBL" id="KWX18474.1"/>
    </source>
</evidence>
<dbReference type="EMBL" id="LRHK01000001">
    <property type="protein sequence ID" value="KWX18474.1"/>
    <property type="molecule type" value="Genomic_DNA"/>
</dbReference>
<dbReference type="InterPro" id="IPR003825">
    <property type="entry name" value="Colicin-V_CvpA"/>
</dbReference>
<reference evidence="11 18" key="7">
    <citation type="submission" date="2018-05" db="EMBL/GenBank/DDBJ databases">
        <title>Vancomycin-resistant Enterococcus faecium strain from Chelyabinsk, Russia.</title>
        <authorList>
            <person name="Gostev V."/>
            <person name="Goncharov A."/>
            <person name="Kolodzhieva V."/>
            <person name="Suvorov A."/>
            <person name="Sidorenko S."/>
            <person name="Zueva L."/>
        </authorList>
    </citation>
    <scope>NUCLEOTIDE SEQUENCE [LARGE SCALE GENOMIC DNA]</scope>
    <source>
        <strain evidence="11 18">20</strain>
    </source>
</reference>
<evidence type="ECO:0000256" key="2">
    <source>
        <dbReference type="ARBA" id="ARBA00022692"/>
    </source>
</evidence>
<evidence type="ECO:0000313" key="19">
    <source>
        <dbReference type="Proteomes" id="UP000253144"/>
    </source>
</evidence>
<dbReference type="EMBL" id="NGLB01000001">
    <property type="protein sequence ID" value="OTN99308.1"/>
    <property type="molecule type" value="Genomic_DNA"/>
</dbReference>
<dbReference type="STRING" id="1352.AL014_02030"/>
<evidence type="ECO:0000256" key="3">
    <source>
        <dbReference type="ARBA" id="ARBA00022989"/>
    </source>
</evidence>
<keyword evidence="2 5" id="KW-0812">Transmembrane</keyword>
<dbReference type="EMBL" id="PJVH01000001">
    <property type="protein sequence ID" value="RXU92442.1"/>
    <property type="molecule type" value="Genomic_DNA"/>
</dbReference>
<evidence type="ECO:0000256" key="4">
    <source>
        <dbReference type="ARBA" id="ARBA00023136"/>
    </source>
</evidence>
<dbReference type="Proteomes" id="UP000194737">
    <property type="component" value="Unassembled WGS sequence"/>
</dbReference>
<dbReference type="EMBL" id="MVGJ01000027">
    <property type="protein sequence ID" value="OOL83028.1"/>
    <property type="molecule type" value="Genomic_DNA"/>
</dbReference>
<evidence type="ECO:0000256" key="1">
    <source>
        <dbReference type="ARBA" id="ARBA00004141"/>
    </source>
</evidence>
<evidence type="ECO:0000313" key="9">
    <source>
        <dbReference type="EMBL" id="OOL83028.1"/>
    </source>
</evidence>
<reference evidence="6 21" key="8">
    <citation type="submission" date="2019-10" db="EMBL/GenBank/DDBJ databases">
        <title>Evolutionary dynamics of vancomycin-resistant Enterococcus faecium during gastrointestinal tract colonization and bloodstream infection in immunocompromised pediatric patients.</title>
        <authorList>
            <person name="Chilambi G.S."/>
            <person name="Nordstrom H.R."/>
            <person name="Evans D.R."/>
            <person name="Ferrolino J."/>
            <person name="Hayden R.T."/>
            <person name="Maron G.M."/>
            <person name="Vo A.N."/>
            <person name="Gilmore M.S."/>
            <person name="Wolf J."/>
            <person name="Rosch J.W."/>
            <person name="Van Tyne D."/>
        </authorList>
    </citation>
    <scope>NUCLEOTIDE SEQUENCE [LARGE SCALE GENOMIC DNA]</scope>
    <source>
        <strain evidence="6 21">VRECG27</strain>
    </source>
</reference>
<evidence type="ECO:0000313" key="14">
    <source>
        <dbReference type="EMBL" id="SAY78251.1"/>
    </source>
</evidence>